<comment type="subcellular location">
    <subcellularLocation>
        <location evidence="1">Nucleus</location>
    </subcellularLocation>
</comment>
<dbReference type="GO" id="GO:0005634">
    <property type="term" value="C:nucleus"/>
    <property type="evidence" value="ECO:0007669"/>
    <property type="project" value="UniProtKB-SubCell"/>
</dbReference>
<reference evidence="7" key="2">
    <citation type="submission" date="2016-09" db="EMBL/GenBank/DDBJ databases">
        <authorList>
            <person name="Capua I."/>
            <person name="De Benedictis P."/>
            <person name="Joannis T."/>
            <person name="Lombin L.H."/>
            <person name="Cattoli G."/>
        </authorList>
    </citation>
    <scope>NUCLEOTIDE SEQUENCE</scope>
</reference>
<organism evidence="7">
    <name type="scientific">Vernicia montana</name>
    <dbReference type="NCBI Taxonomy" id="316732"/>
    <lineage>
        <taxon>Eukaryota</taxon>
        <taxon>Viridiplantae</taxon>
        <taxon>Streptophyta</taxon>
        <taxon>Embryophyta</taxon>
        <taxon>Tracheophyta</taxon>
        <taxon>Spermatophyta</taxon>
        <taxon>Magnoliopsida</taxon>
        <taxon>eudicotyledons</taxon>
        <taxon>Gunneridae</taxon>
        <taxon>Pentapetalae</taxon>
        <taxon>rosids</taxon>
        <taxon>fabids</taxon>
        <taxon>Malpighiales</taxon>
        <taxon>Euphorbiaceae</taxon>
        <taxon>Crotonoideae</taxon>
        <taxon>Aleuritideae</taxon>
        <taxon>Vernicia</taxon>
    </lineage>
</organism>
<evidence type="ECO:0000256" key="1">
    <source>
        <dbReference type="ARBA" id="ARBA00004123"/>
    </source>
</evidence>
<dbReference type="GO" id="GO:0003677">
    <property type="term" value="F:DNA binding"/>
    <property type="evidence" value="ECO:0007669"/>
    <property type="project" value="UniProtKB-KW"/>
</dbReference>
<evidence type="ECO:0000256" key="4">
    <source>
        <dbReference type="ARBA" id="ARBA00023163"/>
    </source>
</evidence>
<dbReference type="GO" id="GO:0003700">
    <property type="term" value="F:DNA-binding transcription factor activity"/>
    <property type="evidence" value="ECO:0007669"/>
    <property type="project" value="InterPro"/>
</dbReference>
<sequence>MTQLKENYFEPTKSAVSIASSVTTTNKEVTKKRISRSPESDVTCRKKFRGVRQRPWGRWAAEIRDPTRRKRVWLGTFDTAEEAATVYDRAAVKLKGPNAVTNFPNSVITESVVDSQIDGSCESCDSPSAVTSSPTSVLRHEDREELSPFDSFSYGAVDAFGFEIDVPLNLPDFMLTGKQFGGEEFVDLDDFLVDVIA</sequence>
<feature type="domain" description="AP2/ERF" evidence="6">
    <location>
        <begin position="47"/>
        <end position="104"/>
    </location>
</feature>
<dbReference type="Gene3D" id="3.30.730.10">
    <property type="entry name" value="AP2/ERF domain"/>
    <property type="match status" value="1"/>
</dbReference>
<dbReference type="CDD" id="cd00018">
    <property type="entry name" value="AP2"/>
    <property type="match status" value="1"/>
</dbReference>
<dbReference type="Pfam" id="PF00847">
    <property type="entry name" value="AP2"/>
    <property type="match status" value="1"/>
</dbReference>
<keyword evidence="4" id="KW-0804">Transcription</keyword>
<proteinExistence type="evidence at transcript level"/>
<dbReference type="SMART" id="SM00380">
    <property type="entry name" value="AP2"/>
    <property type="match status" value="1"/>
</dbReference>
<protein>
    <submittedName>
        <fullName evidence="7">AP2/ERF domain-containing transcription factor</fullName>
    </submittedName>
</protein>
<dbReference type="EMBL" id="KX868828">
    <property type="protein sequence ID" value="APQ47341.1"/>
    <property type="molecule type" value="mRNA"/>
</dbReference>
<evidence type="ECO:0000256" key="5">
    <source>
        <dbReference type="ARBA" id="ARBA00023242"/>
    </source>
</evidence>
<evidence type="ECO:0000256" key="3">
    <source>
        <dbReference type="ARBA" id="ARBA00023125"/>
    </source>
</evidence>
<evidence type="ECO:0000256" key="2">
    <source>
        <dbReference type="ARBA" id="ARBA00023015"/>
    </source>
</evidence>
<dbReference type="PRINTS" id="PR00367">
    <property type="entry name" value="ETHRSPELEMNT"/>
</dbReference>
<dbReference type="InterPro" id="IPR036955">
    <property type="entry name" value="AP2/ERF_dom_sf"/>
</dbReference>
<dbReference type="PANTHER" id="PTHR31194:SF166">
    <property type="entry name" value="PATHOGENESIS-RELATED GENES TRANSCRIPTIONAL ACTIVATOR PTI6"/>
    <property type="match status" value="1"/>
</dbReference>
<accession>A0A1L6CAY0</accession>
<dbReference type="InterPro" id="IPR050913">
    <property type="entry name" value="AP2/ERF_ERF"/>
</dbReference>
<reference evidence="7" key="1">
    <citation type="journal article" date="2016" name="Genes (Basel)">
        <title>Divergent Expression Patterns in Two Vernicia Species Revealed the Potential Role of the Hub Gene VmAP2/ERF036 in Resistance to Fusarium oxysporum in Vernicia montana.</title>
        <authorList>
            <person name="Zhang Q."/>
            <person name="Gao M."/>
            <person name="Wu L."/>
            <person name="Wang Y."/>
            <person name="Chen Y."/>
        </authorList>
    </citation>
    <scope>NUCLEOTIDE SEQUENCE</scope>
</reference>
<dbReference type="PIRSF" id="PIRSF038123">
    <property type="entry name" value="PTI6"/>
    <property type="match status" value="1"/>
</dbReference>
<name>A0A1L6CAY0_9ROSI</name>
<evidence type="ECO:0000313" key="7">
    <source>
        <dbReference type="EMBL" id="APQ47341.1"/>
    </source>
</evidence>
<dbReference type="InterPro" id="IPR001471">
    <property type="entry name" value="AP2/ERF_dom"/>
</dbReference>
<dbReference type="FunFam" id="3.30.730.10:FF:000001">
    <property type="entry name" value="Ethylene-responsive transcription factor 2"/>
    <property type="match status" value="1"/>
</dbReference>
<dbReference type="InterPro" id="IPR016177">
    <property type="entry name" value="DNA-bd_dom_sf"/>
</dbReference>
<evidence type="ECO:0000259" key="6">
    <source>
        <dbReference type="PROSITE" id="PS51032"/>
    </source>
</evidence>
<dbReference type="AlphaFoldDB" id="A0A1L6CAY0"/>
<keyword evidence="2" id="KW-0805">Transcription regulation</keyword>
<keyword evidence="5" id="KW-0539">Nucleus</keyword>
<keyword evidence="3" id="KW-0238">DNA-binding</keyword>
<dbReference type="PANTHER" id="PTHR31194">
    <property type="entry name" value="SHN SHINE , DNA BINDING / TRANSCRIPTION FACTOR"/>
    <property type="match status" value="1"/>
</dbReference>
<dbReference type="SUPFAM" id="SSF54171">
    <property type="entry name" value="DNA-binding domain"/>
    <property type="match status" value="1"/>
</dbReference>
<dbReference type="PROSITE" id="PS51032">
    <property type="entry name" value="AP2_ERF"/>
    <property type="match status" value="1"/>
</dbReference>